<evidence type="ECO:0000256" key="1">
    <source>
        <dbReference type="ARBA" id="ARBA00001936"/>
    </source>
</evidence>
<dbReference type="InterPro" id="IPR051547">
    <property type="entry name" value="TDP2-like"/>
</dbReference>
<name>A0A2P2CCM1_9ZZZZ</name>
<dbReference type="InterPro" id="IPR036691">
    <property type="entry name" value="Endo/exonu/phosph_ase_sf"/>
</dbReference>
<dbReference type="EMBL" id="CZKB01000011">
    <property type="protein sequence ID" value="CUR59737.1"/>
    <property type="molecule type" value="Genomic_DNA"/>
</dbReference>
<keyword evidence="10" id="KW-0269">Exonuclease</keyword>
<dbReference type="GO" id="GO:0004519">
    <property type="term" value="F:endonuclease activity"/>
    <property type="evidence" value="ECO:0007669"/>
    <property type="project" value="UniProtKB-KW"/>
</dbReference>
<evidence type="ECO:0000256" key="4">
    <source>
        <dbReference type="ARBA" id="ARBA00022723"/>
    </source>
</evidence>
<evidence type="ECO:0000256" key="6">
    <source>
        <dbReference type="ARBA" id="ARBA00022801"/>
    </source>
</evidence>
<dbReference type="SUPFAM" id="SSF56219">
    <property type="entry name" value="DNase I-like"/>
    <property type="match status" value="1"/>
</dbReference>
<evidence type="ECO:0000256" key="7">
    <source>
        <dbReference type="ARBA" id="ARBA00022842"/>
    </source>
</evidence>
<evidence type="ECO:0000313" key="10">
    <source>
        <dbReference type="EMBL" id="CUR59737.1"/>
    </source>
</evidence>
<dbReference type="PANTHER" id="PTHR15822">
    <property type="entry name" value="TRAF AND TNF RECEPTOR-ASSOCIATED PROTEIN"/>
    <property type="match status" value="1"/>
</dbReference>
<keyword evidence="3" id="KW-0540">Nuclease</keyword>
<evidence type="ECO:0000259" key="9">
    <source>
        <dbReference type="Pfam" id="PF03372"/>
    </source>
</evidence>
<sequence length="394" mass="40425">MTGPRRHHALLALVASALALATALVPGASAQAGPPGAGHAGGHGGTPARSATVMTRNLYLGADLGPILTALATGNDATIVGAATRTWGAVQATLPSERMGAIADEIIAADADVIGLQEVTTWTTYAYDPQTRTVSSPTVAYDFLDLLLDALAARGADYDEVAGATAHNFSSPPIPVLASPTATFPTRAVQLADRDVVIARSDVTATNARTGTYQNIVSFPFGDSTLPVARGWGSADVRVGKATFRFVNSHLEAFGIPGVDAEQVRVAQAGELLAAQAAIATQSGNLPIVYVGDYNSRAPSGAAYSTLLAGVGTDAWSRSHPGDPGFTCCLGATLTDPTNPLTERIDLVLLGEGVKAPRADIVGDDPSEMTASGLWPSDHAGVVARVVVPARRCR</sequence>
<evidence type="ECO:0000256" key="3">
    <source>
        <dbReference type="ARBA" id="ARBA00022722"/>
    </source>
</evidence>
<keyword evidence="6" id="KW-0378">Hydrolase</keyword>
<dbReference type="GO" id="GO:0006302">
    <property type="term" value="P:double-strand break repair"/>
    <property type="evidence" value="ECO:0007669"/>
    <property type="project" value="TreeGrafter"/>
</dbReference>
<comment type="cofactor">
    <cofactor evidence="2">
        <name>Mg(2+)</name>
        <dbReference type="ChEBI" id="CHEBI:18420"/>
    </cofactor>
</comment>
<keyword evidence="8" id="KW-0234">DNA repair</keyword>
<comment type="cofactor">
    <cofactor evidence="1">
        <name>Mn(2+)</name>
        <dbReference type="ChEBI" id="CHEBI:29035"/>
    </cofactor>
</comment>
<keyword evidence="5" id="KW-0227">DNA damage</keyword>
<dbReference type="Pfam" id="PF03372">
    <property type="entry name" value="Exo_endo_phos"/>
    <property type="match status" value="1"/>
</dbReference>
<dbReference type="GO" id="GO:0016605">
    <property type="term" value="C:PML body"/>
    <property type="evidence" value="ECO:0007669"/>
    <property type="project" value="TreeGrafter"/>
</dbReference>
<dbReference type="AlphaFoldDB" id="A0A2P2CCM1"/>
<gene>
    <name evidence="10" type="ORF">NOCA1190069</name>
</gene>
<evidence type="ECO:0000256" key="5">
    <source>
        <dbReference type="ARBA" id="ARBA00022763"/>
    </source>
</evidence>
<evidence type="ECO:0000256" key="8">
    <source>
        <dbReference type="ARBA" id="ARBA00023204"/>
    </source>
</evidence>
<evidence type="ECO:0000256" key="2">
    <source>
        <dbReference type="ARBA" id="ARBA00001946"/>
    </source>
</evidence>
<dbReference type="GO" id="GO:0070260">
    <property type="term" value="F:5'-tyrosyl-DNA phosphodiesterase activity"/>
    <property type="evidence" value="ECO:0007669"/>
    <property type="project" value="TreeGrafter"/>
</dbReference>
<feature type="domain" description="Endonuclease/exonuclease/phosphatase" evidence="9">
    <location>
        <begin position="97"/>
        <end position="379"/>
    </location>
</feature>
<dbReference type="Gene3D" id="3.60.10.10">
    <property type="entry name" value="Endonuclease/exonuclease/phosphatase"/>
    <property type="match status" value="1"/>
</dbReference>
<organism evidence="10">
    <name type="scientific">metagenome</name>
    <dbReference type="NCBI Taxonomy" id="256318"/>
    <lineage>
        <taxon>unclassified sequences</taxon>
        <taxon>metagenomes</taxon>
    </lineage>
</organism>
<keyword evidence="7" id="KW-0460">Magnesium</keyword>
<dbReference type="GO" id="GO:0046872">
    <property type="term" value="F:metal ion binding"/>
    <property type="evidence" value="ECO:0007669"/>
    <property type="project" value="UniProtKB-KW"/>
</dbReference>
<protein>
    <submittedName>
        <fullName evidence="10">Putative Endonuclease/exonuclease/phosphatase</fullName>
    </submittedName>
</protein>
<dbReference type="InterPro" id="IPR005135">
    <property type="entry name" value="Endo/exonuclease/phosphatase"/>
</dbReference>
<keyword evidence="4" id="KW-0479">Metal-binding</keyword>
<dbReference type="PANTHER" id="PTHR15822:SF4">
    <property type="entry name" value="TYROSYL-DNA PHOSPHODIESTERASE 2"/>
    <property type="match status" value="1"/>
</dbReference>
<dbReference type="GO" id="GO:0004527">
    <property type="term" value="F:exonuclease activity"/>
    <property type="evidence" value="ECO:0007669"/>
    <property type="project" value="UniProtKB-KW"/>
</dbReference>
<keyword evidence="10" id="KW-0255">Endonuclease</keyword>
<dbReference type="GO" id="GO:0005737">
    <property type="term" value="C:cytoplasm"/>
    <property type="evidence" value="ECO:0007669"/>
    <property type="project" value="TreeGrafter"/>
</dbReference>
<proteinExistence type="predicted"/>
<dbReference type="GO" id="GO:0003697">
    <property type="term" value="F:single-stranded DNA binding"/>
    <property type="evidence" value="ECO:0007669"/>
    <property type="project" value="TreeGrafter"/>
</dbReference>
<accession>A0A2P2CCM1</accession>
<reference evidence="10" key="1">
    <citation type="submission" date="2015-08" db="EMBL/GenBank/DDBJ databases">
        <authorList>
            <person name="Babu N.S."/>
            <person name="Beckwith C.J."/>
            <person name="Beseler K.G."/>
            <person name="Brison A."/>
            <person name="Carone J.V."/>
            <person name="Caskin T.P."/>
            <person name="Diamond M."/>
            <person name="Durham M.E."/>
            <person name="Foxe J.M."/>
            <person name="Go M."/>
            <person name="Henderson B.A."/>
            <person name="Jones I.B."/>
            <person name="McGettigan J.A."/>
            <person name="Micheletti S.J."/>
            <person name="Nasrallah M.E."/>
            <person name="Ortiz D."/>
            <person name="Piller C.R."/>
            <person name="Privatt S.R."/>
            <person name="Schneider S.L."/>
            <person name="Sharp S."/>
            <person name="Smith T.C."/>
            <person name="Stanton J.D."/>
            <person name="Ullery H.E."/>
            <person name="Wilson R.J."/>
            <person name="Serrano M.G."/>
            <person name="Buck G."/>
            <person name="Lee V."/>
            <person name="Wang Y."/>
            <person name="Carvalho R."/>
            <person name="Voegtly L."/>
            <person name="Shi R."/>
            <person name="Duckworth R."/>
            <person name="Johnson A."/>
            <person name="Loviza R."/>
            <person name="Walstead R."/>
            <person name="Shah Z."/>
            <person name="Kiflezghi M."/>
            <person name="Wade K."/>
            <person name="Ball S.L."/>
            <person name="Bradley K.W."/>
            <person name="Asai D.J."/>
            <person name="Bowman C.A."/>
            <person name="Russell D.A."/>
            <person name="Pope W.H."/>
            <person name="Jacobs-Sera D."/>
            <person name="Hendrix R.W."/>
            <person name="Hatfull G.F."/>
        </authorList>
    </citation>
    <scope>NUCLEOTIDE SEQUENCE</scope>
</reference>